<dbReference type="AlphaFoldDB" id="A0A086AJ50"/>
<dbReference type="eggNOG" id="COG1028">
    <property type="taxonomic scope" value="Bacteria"/>
</dbReference>
<proteinExistence type="inferred from homology"/>
<dbReference type="InterPro" id="IPR051122">
    <property type="entry name" value="SDR_DHRS6-like"/>
</dbReference>
<dbReference type="SUPFAM" id="SSF51735">
    <property type="entry name" value="NAD(P)-binding Rossmann-fold domains"/>
    <property type="match status" value="1"/>
</dbReference>
<dbReference type="PRINTS" id="PR00081">
    <property type="entry name" value="GDHRDH"/>
</dbReference>
<protein>
    <submittedName>
        <fullName evidence="3">3-oxoacyl-ACP reductase</fullName>
    </submittedName>
</protein>
<dbReference type="GO" id="GO:0016491">
    <property type="term" value="F:oxidoreductase activity"/>
    <property type="evidence" value="ECO:0007669"/>
    <property type="project" value="UniProtKB-KW"/>
</dbReference>
<comment type="similarity">
    <text evidence="1">Belongs to the short-chain dehydrogenases/reductases (SDR) family.</text>
</comment>
<dbReference type="PROSITE" id="PS00061">
    <property type="entry name" value="ADH_SHORT"/>
    <property type="match status" value="1"/>
</dbReference>
<dbReference type="InterPro" id="IPR002347">
    <property type="entry name" value="SDR_fam"/>
</dbReference>
<sequence length="248" mass="26826">MMNPFDLSGKKIIVTGASSGIGYETCLAIKRQGGTFIAIARRKDFLEKLIEECGDENSFIVADLSKMEDIKAIVDTIENIDGIVHSAGVVTLAPVKFYSEELMNEMRAINFDSIVYLVNLIFKKKKINKGSSIVLVSSIAGLFGMKGNGIYAASKGALIAISKVWAAEFATSKTRVNCVSPGMVKTEITSKSIEDLSLEVIQQDEKKYPLGYGDPIQVANPIVFLLSDASSWITGQNIVLDGGRTSTI</sequence>
<evidence type="ECO:0000313" key="4">
    <source>
        <dbReference type="Proteomes" id="UP000028712"/>
    </source>
</evidence>
<reference evidence="3 4" key="1">
    <citation type="submission" date="2014-07" db="EMBL/GenBank/DDBJ databases">
        <title>Genome of Flavobacterium hydatis DSM 2063.</title>
        <authorList>
            <person name="Pipes S.E."/>
            <person name="Stropko S.J."/>
            <person name="Newman J.D."/>
        </authorList>
    </citation>
    <scope>NUCLEOTIDE SEQUENCE [LARGE SCALE GENOMIC DNA]</scope>
    <source>
        <strain evidence="3 4">DSM 2063</strain>
    </source>
</reference>
<evidence type="ECO:0000256" key="1">
    <source>
        <dbReference type="ARBA" id="ARBA00006484"/>
    </source>
</evidence>
<keyword evidence="2" id="KW-0560">Oxidoreductase</keyword>
<dbReference type="Proteomes" id="UP000028712">
    <property type="component" value="Unassembled WGS sequence"/>
</dbReference>
<dbReference type="PANTHER" id="PTHR43477">
    <property type="entry name" value="DIHYDROANTICAPSIN 7-DEHYDROGENASE"/>
    <property type="match status" value="1"/>
</dbReference>
<dbReference type="InterPro" id="IPR036291">
    <property type="entry name" value="NAD(P)-bd_dom_sf"/>
</dbReference>
<dbReference type="Gene3D" id="3.40.50.720">
    <property type="entry name" value="NAD(P)-binding Rossmann-like Domain"/>
    <property type="match status" value="1"/>
</dbReference>
<evidence type="ECO:0000313" key="3">
    <source>
        <dbReference type="EMBL" id="KFF16714.1"/>
    </source>
</evidence>
<dbReference type="InterPro" id="IPR020904">
    <property type="entry name" value="Sc_DH/Rdtase_CS"/>
</dbReference>
<dbReference type="STRING" id="991.IW20_09505"/>
<accession>A0A086AJ50</accession>
<dbReference type="Pfam" id="PF13561">
    <property type="entry name" value="adh_short_C2"/>
    <property type="match status" value="1"/>
</dbReference>
<evidence type="ECO:0000256" key="2">
    <source>
        <dbReference type="ARBA" id="ARBA00023002"/>
    </source>
</evidence>
<dbReference type="FunFam" id="3.40.50.720:FF:000084">
    <property type="entry name" value="Short-chain dehydrogenase reductase"/>
    <property type="match status" value="1"/>
</dbReference>
<organism evidence="3 4">
    <name type="scientific">Flavobacterium hydatis</name>
    <name type="common">Cytophaga aquatilis</name>
    <dbReference type="NCBI Taxonomy" id="991"/>
    <lineage>
        <taxon>Bacteria</taxon>
        <taxon>Pseudomonadati</taxon>
        <taxon>Bacteroidota</taxon>
        <taxon>Flavobacteriia</taxon>
        <taxon>Flavobacteriales</taxon>
        <taxon>Flavobacteriaceae</taxon>
        <taxon>Flavobacterium</taxon>
    </lineage>
</organism>
<dbReference type="EMBL" id="JPRM01000013">
    <property type="protein sequence ID" value="KFF16714.1"/>
    <property type="molecule type" value="Genomic_DNA"/>
</dbReference>
<comment type="caution">
    <text evidence="3">The sequence shown here is derived from an EMBL/GenBank/DDBJ whole genome shotgun (WGS) entry which is preliminary data.</text>
</comment>
<name>A0A086AJ50_FLAHY</name>
<dbReference type="PRINTS" id="PR00080">
    <property type="entry name" value="SDRFAMILY"/>
</dbReference>
<dbReference type="CDD" id="cd05233">
    <property type="entry name" value="SDR_c"/>
    <property type="match status" value="1"/>
</dbReference>
<dbReference type="PANTHER" id="PTHR43477:SF1">
    <property type="entry name" value="DIHYDROANTICAPSIN 7-DEHYDROGENASE"/>
    <property type="match status" value="1"/>
</dbReference>
<gene>
    <name evidence="3" type="ORF">IW20_09505</name>
</gene>